<feature type="site" description="Transition state stabilizer" evidence="6">
    <location>
        <position position="179"/>
    </location>
</feature>
<dbReference type="NCBIfam" id="TIGR00016">
    <property type="entry name" value="ackA"/>
    <property type="match status" value="1"/>
</dbReference>
<comment type="catalytic activity">
    <reaction evidence="6">
        <text>acetate + ATP = acetyl phosphate + ADP</text>
        <dbReference type="Rhea" id="RHEA:11352"/>
        <dbReference type="ChEBI" id="CHEBI:22191"/>
        <dbReference type="ChEBI" id="CHEBI:30089"/>
        <dbReference type="ChEBI" id="CHEBI:30616"/>
        <dbReference type="ChEBI" id="CHEBI:456216"/>
        <dbReference type="EC" id="2.7.2.1"/>
    </reaction>
</comment>
<protein>
    <recommendedName>
        <fullName evidence="6">Acetate kinase</fullName>
        <ecNumber evidence="6">2.7.2.1</ecNumber>
    </recommendedName>
    <alternativeName>
        <fullName evidence="6">Acetokinase</fullName>
    </alternativeName>
</protein>
<keyword evidence="4 6" id="KW-0418">Kinase</keyword>
<accession>A0ABS5AXK9</accession>
<feature type="binding site" evidence="6">
    <location>
        <position position="9"/>
    </location>
    <ligand>
        <name>Mg(2+)</name>
        <dbReference type="ChEBI" id="CHEBI:18420"/>
    </ligand>
</feature>
<dbReference type="PANTHER" id="PTHR21060:SF15">
    <property type="entry name" value="ACETATE KINASE-RELATED"/>
    <property type="match status" value="1"/>
</dbReference>
<feature type="binding site" evidence="6">
    <location>
        <position position="16"/>
    </location>
    <ligand>
        <name>ATP</name>
        <dbReference type="ChEBI" id="CHEBI:30616"/>
    </ligand>
</feature>
<comment type="cofactor">
    <cofactor evidence="6">
        <name>Mg(2+)</name>
        <dbReference type="ChEBI" id="CHEBI:18420"/>
    </cofactor>
    <cofactor evidence="6">
        <name>Mn(2+)</name>
        <dbReference type="ChEBI" id="CHEBI:29035"/>
    </cofactor>
    <text evidence="6">Mg(2+). Can also accept Mn(2+).</text>
</comment>
<feature type="site" description="Transition state stabilizer" evidence="6">
    <location>
        <position position="243"/>
    </location>
</feature>
<dbReference type="CDD" id="cd24010">
    <property type="entry name" value="ASKHA_NBD_AcK_PK"/>
    <property type="match status" value="1"/>
</dbReference>
<evidence type="ECO:0000256" key="3">
    <source>
        <dbReference type="ARBA" id="ARBA00022741"/>
    </source>
</evidence>
<keyword evidence="6" id="KW-0963">Cytoplasm</keyword>
<comment type="subunit">
    <text evidence="6">Homodimer.</text>
</comment>
<feature type="binding site" evidence="6">
    <location>
        <position position="384"/>
    </location>
    <ligand>
        <name>Mg(2+)</name>
        <dbReference type="ChEBI" id="CHEBI:18420"/>
    </ligand>
</feature>
<dbReference type="Proteomes" id="UP001519349">
    <property type="component" value="Unassembled WGS sequence"/>
</dbReference>
<dbReference type="PANTHER" id="PTHR21060">
    <property type="entry name" value="ACETATE KINASE"/>
    <property type="match status" value="1"/>
</dbReference>
<feature type="binding site" evidence="6">
    <location>
        <begin position="210"/>
        <end position="214"/>
    </location>
    <ligand>
        <name>ATP</name>
        <dbReference type="ChEBI" id="CHEBI:30616"/>
    </ligand>
</feature>
<name>A0ABS5AXK9_9STRE</name>
<dbReference type="EMBL" id="QFAY01000016">
    <property type="protein sequence ID" value="MBP2621309.1"/>
    <property type="molecule type" value="Genomic_DNA"/>
</dbReference>
<evidence type="ECO:0000256" key="4">
    <source>
        <dbReference type="ARBA" id="ARBA00022777"/>
    </source>
</evidence>
<dbReference type="InterPro" id="IPR023865">
    <property type="entry name" value="Aliphatic_acid_kinase_CS"/>
</dbReference>
<dbReference type="InterPro" id="IPR004372">
    <property type="entry name" value="Ac/propionate_kinase"/>
</dbReference>
<sequence length="417" mass="45693">MSKKIFAVNAGSSSLKFQLLDMPSKHVIAKGIFEKIGSQQGIFTMEFKGRKEKELLDLPSHQFAVQHLLDALLKQQVIRSLDEIDGVGHRVAHGGESFGDSVYVDERVMSIIEELAFLAPSHNPVNLTGIAAFKKALPQVGNVAVFDTAFHQSLRPEFFCYPIPSRYYERYQIRKYGFHGTSHQYIAEKVAALWEEQGESAADLRIISCHLGNGASICAIKNGCSVNTSMGFTPLAGLMMGSRSGDIDPMILPFLMQQEGLTAQAISDLLNKESGLLAVSQLSNDVRDIVEASQQGDGKAALALQMFVNRIAQTVAAYITDLAGLDALVFTAGIGEHSALIREMVINKLNCLGLFLNPSANEQGQLFIQNKDSKAKILIVPTDEELMIAQDTMRILELEQQSSEIQTHKVARTGHTT</sequence>
<evidence type="ECO:0000313" key="9">
    <source>
        <dbReference type="Proteomes" id="UP001519349"/>
    </source>
</evidence>
<keyword evidence="9" id="KW-1185">Reference proteome</keyword>
<comment type="function">
    <text evidence="6">Catalyzes the formation of acetyl phosphate from acetate and ATP. Can also catalyze the reverse reaction.</text>
</comment>
<dbReference type="EC" id="2.7.2.1" evidence="6"/>
<proteinExistence type="inferred from homology"/>
<dbReference type="InterPro" id="IPR000890">
    <property type="entry name" value="Aliphatic_acid_kin_short-chain"/>
</dbReference>
<evidence type="ECO:0000313" key="8">
    <source>
        <dbReference type="EMBL" id="MBP2621309.1"/>
    </source>
</evidence>
<evidence type="ECO:0000256" key="6">
    <source>
        <dbReference type="HAMAP-Rule" id="MF_00020"/>
    </source>
</evidence>
<organism evidence="8 9">
    <name type="scientific">Streptococcus panodentis</name>
    <dbReference type="NCBI Taxonomy" id="1581472"/>
    <lineage>
        <taxon>Bacteria</taxon>
        <taxon>Bacillati</taxon>
        <taxon>Bacillota</taxon>
        <taxon>Bacilli</taxon>
        <taxon>Lactobacillales</taxon>
        <taxon>Streptococcaceae</taxon>
        <taxon>Streptococcus</taxon>
    </lineage>
</organism>
<keyword evidence="6" id="KW-0460">Magnesium</keyword>
<comment type="pathway">
    <text evidence="6">Metabolic intermediate biosynthesis; acetyl-CoA biosynthesis; acetyl-CoA from acetate: step 1/2.</text>
</comment>
<evidence type="ECO:0000256" key="1">
    <source>
        <dbReference type="ARBA" id="ARBA00008748"/>
    </source>
</evidence>
<gene>
    <name evidence="6" type="primary">ackA</name>
    <name evidence="8" type="ORF">DHL47_08265</name>
</gene>
<feature type="active site" description="Proton donor/acceptor" evidence="6">
    <location>
        <position position="147"/>
    </location>
</feature>
<keyword evidence="2 6" id="KW-0808">Transferase</keyword>
<feature type="binding site" evidence="6">
    <location>
        <begin position="333"/>
        <end position="337"/>
    </location>
    <ligand>
        <name>ATP</name>
        <dbReference type="ChEBI" id="CHEBI:30616"/>
    </ligand>
</feature>
<feature type="binding site" evidence="6">
    <location>
        <position position="90"/>
    </location>
    <ligand>
        <name>substrate</name>
    </ligand>
</feature>
<comment type="caution">
    <text evidence="8">The sequence shown here is derived from an EMBL/GenBank/DDBJ whole genome shotgun (WGS) entry which is preliminary data.</text>
</comment>
<dbReference type="PRINTS" id="PR00471">
    <property type="entry name" value="ACETATEKNASE"/>
</dbReference>
<dbReference type="Gene3D" id="3.30.420.40">
    <property type="match status" value="2"/>
</dbReference>
<dbReference type="RefSeq" id="WP_209551506.1">
    <property type="nucleotide sequence ID" value="NZ_QFAY01000016.1"/>
</dbReference>
<dbReference type="Pfam" id="PF00871">
    <property type="entry name" value="Acetate_kinase"/>
    <property type="match status" value="1"/>
</dbReference>
<dbReference type="PROSITE" id="PS01076">
    <property type="entry name" value="ACETATE_KINASE_2"/>
    <property type="match status" value="1"/>
</dbReference>
<comment type="subcellular location">
    <subcellularLocation>
        <location evidence="6">Cytoplasm</location>
    </subcellularLocation>
</comment>
<dbReference type="PIRSF" id="PIRSF000722">
    <property type="entry name" value="Acetate_prop_kin"/>
    <property type="match status" value="1"/>
</dbReference>
<evidence type="ECO:0000256" key="5">
    <source>
        <dbReference type="ARBA" id="ARBA00022840"/>
    </source>
</evidence>
<keyword evidence="5 6" id="KW-0067">ATP-binding</keyword>
<reference evidence="8 9" key="1">
    <citation type="submission" date="2018-05" db="EMBL/GenBank/DDBJ databases">
        <title>Draft genome sequence of Streptococcus panodentis CCUG 70867T.</title>
        <authorList>
            <person name="Salva-Serra F."/>
            <person name="Mendez V."/>
            <person name="Jaen-Luchoro D."/>
            <person name="Gonzales-Siles L."/>
            <person name="Karlsson R."/>
            <person name="Engstrom-Jakobsson H."/>
            <person name="Busquets A."/>
            <person name="Gomila M."/>
            <person name="Pineiro-Iglesias B."/>
            <person name="Bennasar-Figueras A."/>
            <person name="Seeger M."/>
            <person name="Moore E."/>
        </authorList>
    </citation>
    <scope>NUCLEOTIDE SEQUENCE [LARGE SCALE GENOMIC DNA]</scope>
    <source>
        <strain evidence="8 9">CCUG 70867</strain>
    </source>
</reference>
<evidence type="ECO:0000256" key="7">
    <source>
        <dbReference type="RuleBase" id="RU003835"/>
    </source>
</evidence>
<keyword evidence="3 6" id="KW-0547">Nucleotide-binding</keyword>
<dbReference type="InterPro" id="IPR043129">
    <property type="entry name" value="ATPase_NBD"/>
</dbReference>
<comment type="similarity">
    <text evidence="1 6 7">Belongs to the acetokinase family.</text>
</comment>
<dbReference type="SUPFAM" id="SSF53067">
    <property type="entry name" value="Actin-like ATPase domain"/>
    <property type="match status" value="2"/>
</dbReference>
<dbReference type="GO" id="GO:0008776">
    <property type="term" value="F:acetate kinase activity"/>
    <property type="evidence" value="ECO:0007669"/>
    <property type="project" value="UniProtKB-EC"/>
</dbReference>
<evidence type="ECO:0000256" key="2">
    <source>
        <dbReference type="ARBA" id="ARBA00022679"/>
    </source>
</evidence>
<dbReference type="HAMAP" id="MF_00020">
    <property type="entry name" value="Acetate_kinase"/>
    <property type="match status" value="1"/>
</dbReference>
<keyword evidence="6" id="KW-0479">Metal-binding</keyword>
<feature type="binding site" evidence="6">
    <location>
        <begin position="285"/>
        <end position="287"/>
    </location>
    <ligand>
        <name>ATP</name>
        <dbReference type="ChEBI" id="CHEBI:30616"/>
    </ligand>
</feature>